<sequence>MKENVLTETWLNHTFATTLLSAACIFLFIRWFLTRPRNFPPGPFSLPIVGYLPFLSKKPFLDLTKLSKKYGNVFSFRVGSKNVVVLSDFLAVKEAMNSDVFLDRPPDVQFQGQSDNISLASVNGSWWTEQRRFSVHILRNLGYGKTKMEDHIKDEINIILAHLASLDGTVCDVREVLVPSMSNIISAFVFGRRFDYNDPKRKYLDERLNEFVEYIQWFNMKTFFPWMKPFLSILKSGQFRKFEETTDKLLSFIRKEANNHKKSLDENHVRDYIDSFLIEMRDRQKKNNISSFLGKFSVFKPEEFI</sequence>
<dbReference type="PROSITE" id="PS51257">
    <property type="entry name" value="PROKAR_LIPOPROTEIN"/>
    <property type="match status" value="1"/>
</dbReference>
<dbReference type="InterPro" id="IPR001128">
    <property type="entry name" value="Cyt_P450"/>
</dbReference>
<dbReference type="InterPro" id="IPR050182">
    <property type="entry name" value="Cytochrome_P450_fam2"/>
</dbReference>
<evidence type="ECO:0000256" key="1">
    <source>
        <dbReference type="ARBA" id="ARBA00010617"/>
    </source>
</evidence>
<gene>
    <name evidence="7" type="primary">LOC106463166</name>
</gene>
<evidence type="ECO:0000256" key="3">
    <source>
        <dbReference type="ARBA" id="ARBA00023004"/>
    </source>
</evidence>
<dbReference type="Proteomes" id="UP000694941">
    <property type="component" value="Unplaced"/>
</dbReference>
<dbReference type="PANTHER" id="PTHR24300">
    <property type="entry name" value="CYTOCHROME P450 508A4-RELATED"/>
    <property type="match status" value="1"/>
</dbReference>
<keyword evidence="5" id="KW-0472">Membrane</keyword>
<keyword evidence="4" id="KW-0503">Monooxygenase</keyword>
<dbReference type="PRINTS" id="PR00463">
    <property type="entry name" value="EP450I"/>
</dbReference>
<reference evidence="7" key="1">
    <citation type="submission" date="2025-08" db="UniProtKB">
        <authorList>
            <consortium name="RefSeq"/>
        </authorList>
    </citation>
    <scope>IDENTIFICATION</scope>
    <source>
        <tissue evidence="7">Muscle</tissue>
    </source>
</reference>
<dbReference type="SUPFAM" id="SSF48264">
    <property type="entry name" value="Cytochrome P450"/>
    <property type="match status" value="1"/>
</dbReference>
<comment type="similarity">
    <text evidence="1">Belongs to the cytochrome P450 family.</text>
</comment>
<dbReference type="RefSeq" id="XP_013778622.2">
    <property type="nucleotide sequence ID" value="XM_013923168.2"/>
</dbReference>
<keyword evidence="6" id="KW-1185">Reference proteome</keyword>
<keyword evidence="5" id="KW-0812">Transmembrane</keyword>
<dbReference type="PANTHER" id="PTHR24300:SF375">
    <property type="entry name" value="CYTOCHROME P450 FAMILY"/>
    <property type="match status" value="1"/>
</dbReference>
<keyword evidence="3" id="KW-0408">Iron</keyword>
<evidence type="ECO:0000256" key="4">
    <source>
        <dbReference type="ARBA" id="ARBA00023033"/>
    </source>
</evidence>
<proteinExistence type="inferred from homology"/>
<accession>A0ABM1BBF1</accession>
<dbReference type="Gene3D" id="1.10.630.10">
    <property type="entry name" value="Cytochrome P450"/>
    <property type="match status" value="1"/>
</dbReference>
<evidence type="ECO:0000256" key="5">
    <source>
        <dbReference type="SAM" id="Phobius"/>
    </source>
</evidence>
<dbReference type="InterPro" id="IPR036396">
    <property type="entry name" value="Cyt_P450_sf"/>
</dbReference>
<feature type="transmembrane region" description="Helical" evidence="5">
    <location>
        <begin position="15"/>
        <end position="33"/>
    </location>
</feature>
<evidence type="ECO:0000313" key="7">
    <source>
        <dbReference type="RefSeq" id="XP_013778622.2"/>
    </source>
</evidence>
<keyword evidence="5" id="KW-1133">Transmembrane helix</keyword>
<dbReference type="GeneID" id="106463166"/>
<evidence type="ECO:0000313" key="6">
    <source>
        <dbReference type="Proteomes" id="UP000694941"/>
    </source>
</evidence>
<organism evidence="6 7">
    <name type="scientific">Limulus polyphemus</name>
    <name type="common">Atlantic horseshoe crab</name>
    <dbReference type="NCBI Taxonomy" id="6850"/>
    <lineage>
        <taxon>Eukaryota</taxon>
        <taxon>Metazoa</taxon>
        <taxon>Ecdysozoa</taxon>
        <taxon>Arthropoda</taxon>
        <taxon>Chelicerata</taxon>
        <taxon>Merostomata</taxon>
        <taxon>Xiphosura</taxon>
        <taxon>Limulidae</taxon>
        <taxon>Limulus</taxon>
    </lineage>
</organism>
<name>A0ABM1BBF1_LIMPO</name>
<keyword evidence="2" id="KW-0479">Metal-binding</keyword>
<dbReference type="Pfam" id="PF00067">
    <property type="entry name" value="p450"/>
    <property type="match status" value="1"/>
</dbReference>
<dbReference type="InterPro" id="IPR002401">
    <property type="entry name" value="Cyt_P450_E_grp-I"/>
</dbReference>
<keyword evidence="4" id="KW-0560">Oxidoreductase</keyword>
<protein>
    <submittedName>
        <fullName evidence="7">Cytochrome P450 2C28-like</fullName>
    </submittedName>
</protein>
<evidence type="ECO:0000256" key="2">
    <source>
        <dbReference type="ARBA" id="ARBA00022723"/>
    </source>
</evidence>